<gene>
    <name evidence="4" type="primary">rpiB_1</name>
    <name evidence="2" type="ORF">HHJ74_05895</name>
    <name evidence="3" type="ORF">HHJ77_03125</name>
    <name evidence="4" type="ORF">NCTC11819_00976</name>
</gene>
<evidence type="ECO:0000313" key="7">
    <source>
        <dbReference type="Proteomes" id="UP000582487"/>
    </source>
</evidence>
<evidence type="ECO:0000313" key="6">
    <source>
        <dbReference type="Proteomes" id="UP000575397"/>
    </source>
</evidence>
<sequence length="188" mass="20233">MIKTIANKQVVVGADFAGFELKEAVKKHLIARGWEVTDLTPVKAESGMYHRVGFALGSKIAEGEFERALAFCGTGMGIHVAASKVPHVHAAVAESVRAARRAAAANGCNLLAMGGFWIGHRLGMAMADAFLESHLGSGYEDWEGFLEYHQIGFNECEHFDYEAYKANGFQVVNPATAVLGSEPEGLAY</sequence>
<dbReference type="Proteomes" id="UP000255284">
    <property type="component" value="Unassembled WGS sequence"/>
</dbReference>
<dbReference type="EMBL" id="UGGQ01000006">
    <property type="protein sequence ID" value="STO16409.1"/>
    <property type="molecule type" value="Genomic_DNA"/>
</dbReference>
<comment type="caution">
    <text evidence="4">The sequence shown here is derived from an EMBL/GenBank/DDBJ whole genome shotgun (WGS) entry which is preliminary data.</text>
</comment>
<accession>A0A2J9KN52</accession>
<dbReference type="GO" id="GO:0005975">
    <property type="term" value="P:carbohydrate metabolic process"/>
    <property type="evidence" value="ECO:0007669"/>
    <property type="project" value="InterPro"/>
</dbReference>
<dbReference type="Proteomes" id="UP000575397">
    <property type="component" value="Unassembled WGS sequence"/>
</dbReference>
<dbReference type="RefSeq" id="WP_004013646.1">
    <property type="nucleotide sequence ID" value="NZ_CAMPUA010000001.1"/>
</dbReference>
<dbReference type="GO" id="GO:0004751">
    <property type="term" value="F:ribose-5-phosphate isomerase activity"/>
    <property type="evidence" value="ECO:0007669"/>
    <property type="project" value="UniProtKB-EC"/>
</dbReference>
<name>A0A2J9KN52_9ACTO</name>
<reference evidence="6 7" key="2">
    <citation type="submission" date="2020-04" db="EMBL/GenBank/DDBJ databases">
        <title>Antimicrobial susceptibility and clonality of vaginal-derived multi-drug resistant Mobiluncus isolates in China.</title>
        <authorList>
            <person name="Zhang X."/>
        </authorList>
    </citation>
    <scope>NUCLEOTIDE SEQUENCE [LARGE SCALE GENOMIC DNA]</scope>
    <source>
        <strain evidence="3 6">12</strain>
        <strain evidence="2 7">7</strain>
    </source>
</reference>
<dbReference type="EC" id="5.3.1.6" evidence="4"/>
<evidence type="ECO:0000313" key="4">
    <source>
        <dbReference type="EMBL" id="STO16409.1"/>
    </source>
</evidence>
<dbReference type="EMBL" id="JABCUS010000005">
    <property type="protein sequence ID" value="NMX02951.1"/>
    <property type="molecule type" value="Genomic_DNA"/>
</dbReference>
<comment type="similarity">
    <text evidence="1">Belongs to the LacAB/RpiB family.</text>
</comment>
<evidence type="ECO:0000256" key="1">
    <source>
        <dbReference type="ARBA" id="ARBA00008754"/>
    </source>
</evidence>
<protein>
    <submittedName>
        <fullName evidence="4">Ribose-5-phosphate isomerase B</fullName>
        <ecNumber evidence="4">5.3.1.6</ecNumber>
    </submittedName>
    <submittedName>
        <fullName evidence="2">RpiB/LacA/LacB family sugar-phosphate isomerase</fullName>
    </submittedName>
</protein>
<evidence type="ECO:0000313" key="2">
    <source>
        <dbReference type="EMBL" id="NMW93229.1"/>
    </source>
</evidence>
<keyword evidence="4" id="KW-0413">Isomerase</keyword>
<proteinExistence type="inferred from homology"/>
<dbReference type="SUPFAM" id="SSF89623">
    <property type="entry name" value="Ribose/Galactose isomerase RpiB/AlsB"/>
    <property type="match status" value="1"/>
</dbReference>
<dbReference type="Gene3D" id="3.40.1400.10">
    <property type="entry name" value="Sugar-phosphate isomerase, RpiB/LacA/LacB"/>
    <property type="match status" value="1"/>
</dbReference>
<reference evidence="4 5" key="1">
    <citation type="submission" date="2018-06" db="EMBL/GenBank/DDBJ databases">
        <authorList>
            <consortium name="Pathogen Informatics"/>
            <person name="Doyle S."/>
        </authorList>
    </citation>
    <scope>NUCLEOTIDE SEQUENCE [LARGE SCALE GENOMIC DNA]</scope>
    <source>
        <strain evidence="4 5">NCTC11819</strain>
    </source>
</reference>
<dbReference type="InterPro" id="IPR003500">
    <property type="entry name" value="RpiB_LacA_LacB"/>
</dbReference>
<dbReference type="OrthoDB" id="1778624at2"/>
<dbReference type="Proteomes" id="UP000582487">
    <property type="component" value="Unassembled WGS sequence"/>
</dbReference>
<organism evidence="4 5">
    <name type="scientific">Mobiluncus mulieris</name>
    <dbReference type="NCBI Taxonomy" id="2052"/>
    <lineage>
        <taxon>Bacteria</taxon>
        <taxon>Bacillati</taxon>
        <taxon>Actinomycetota</taxon>
        <taxon>Actinomycetes</taxon>
        <taxon>Actinomycetales</taxon>
        <taxon>Actinomycetaceae</taxon>
        <taxon>Mobiluncus</taxon>
    </lineage>
</organism>
<evidence type="ECO:0000313" key="3">
    <source>
        <dbReference type="EMBL" id="NMX02951.1"/>
    </source>
</evidence>
<dbReference type="EMBL" id="JABCUV010000005">
    <property type="protein sequence ID" value="NMW93229.1"/>
    <property type="molecule type" value="Genomic_DNA"/>
</dbReference>
<dbReference type="PANTHER" id="PTHR30345:SF0">
    <property type="entry name" value="DNA DAMAGE-REPAIR_TOLERATION PROTEIN DRT102"/>
    <property type="match status" value="1"/>
</dbReference>
<dbReference type="InterPro" id="IPR036569">
    <property type="entry name" value="RpiB_LacA_LacB_sf"/>
</dbReference>
<dbReference type="Pfam" id="PF02502">
    <property type="entry name" value="LacAB_rpiB"/>
    <property type="match status" value="1"/>
</dbReference>
<dbReference type="AlphaFoldDB" id="A0A2J9KN52"/>
<dbReference type="GeneID" id="61168947"/>
<dbReference type="PANTHER" id="PTHR30345">
    <property type="entry name" value="RIBOSE-5-PHOSPHATE ISOMERASE B"/>
    <property type="match status" value="1"/>
</dbReference>
<evidence type="ECO:0000313" key="5">
    <source>
        <dbReference type="Proteomes" id="UP000255284"/>
    </source>
</evidence>